<dbReference type="Proteomes" id="UP000604046">
    <property type="component" value="Unassembled WGS sequence"/>
</dbReference>
<name>A0A812NXE6_9DINO</name>
<dbReference type="InterPro" id="IPR045063">
    <property type="entry name" value="Dynamin_N"/>
</dbReference>
<dbReference type="OrthoDB" id="415706at2759"/>
<dbReference type="Pfam" id="PF00350">
    <property type="entry name" value="Dynamin_N"/>
    <property type="match status" value="1"/>
</dbReference>
<keyword evidence="4" id="KW-1185">Reference proteome</keyword>
<feature type="region of interest" description="Disordered" evidence="1">
    <location>
        <begin position="861"/>
        <end position="888"/>
    </location>
</feature>
<protein>
    <recommendedName>
        <fullName evidence="2">Dynamin N-terminal domain-containing protein</fullName>
    </recommendedName>
</protein>
<proteinExistence type="predicted"/>
<reference evidence="3" key="1">
    <citation type="submission" date="2021-02" db="EMBL/GenBank/DDBJ databases">
        <authorList>
            <person name="Dougan E. K."/>
            <person name="Rhodes N."/>
            <person name="Thang M."/>
            <person name="Chan C."/>
        </authorList>
    </citation>
    <scope>NUCLEOTIDE SEQUENCE</scope>
</reference>
<accession>A0A812NXE6</accession>
<dbReference type="AlphaFoldDB" id="A0A812NXE6"/>
<evidence type="ECO:0000259" key="2">
    <source>
        <dbReference type="Pfam" id="PF00350"/>
    </source>
</evidence>
<dbReference type="InterPro" id="IPR027417">
    <property type="entry name" value="P-loop_NTPase"/>
</dbReference>
<comment type="caution">
    <text evidence="3">The sequence shown here is derived from an EMBL/GenBank/DDBJ whole genome shotgun (WGS) entry which is preliminary data.</text>
</comment>
<dbReference type="EMBL" id="CAJNDS010002116">
    <property type="protein sequence ID" value="CAE7335888.1"/>
    <property type="molecule type" value="Genomic_DNA"/>
</dbReference>
<dbReference type="CDD" id="cd00882">
    <property type="entry name" value="Ras_like_GTPase"/>
    <property type="match status" value="1"/>
</dbReference>
<evidence type="ECO:0000256" key="1">
    <source>
        <dbReference type="SAM" id="MobiDB-lite"/>
    </source>
</evidence>
<dbReference type="Gene3D" id="3.40.50.300">
    <property type="entry name" value="P-loop containing nucleotide triphosphate hydrolases"/>
    <property type="match status" value="1"/>
</dbReference>
<sequence>MGCALKVCEVECMKAMLSQVFMEYMSLRTHEDSEGLESLSLPAEVPQFLLLGNQSSGKTTILQRMTKLPLGVTGTTQGTCRPFQFTLIYDPSEDGHVIHVDGEEVVREHLLEKRVSVTVRSKHVTSLIIVDMPGLSMQSEEPLKMALKELEDKNAIPILVLQSSDPRSAEPARQAFEKLLEGRGNQAVAIMNKFDEKILQPESELGNATKWNQWVQSWNNQAAEQTGRYSAWFMVGVPPGNPNQDLVTRLKESGAKEEELIQGWRKRCGAEAQWPKAIKFGLASFEELVHNQQSEKLANFVNTVGPRLDELRRSEPDHLPSKPQGGSGLLQKMAFIVTEGQSIWEGKLESGQFTGKVKKTLPQELDWLKEQKMGQRAEHIIDMLESGNWQKAVGPTVEPIAASADDLATPAAPDMNTASADGGDSMSAARRRKEYLQTWLVKTVHASDTHLLGLTATRRFAECIERFAFSFLFLHTTRNYTLEFFRNSVSDQQQQSANNAIKEYKKSMCARVFRPLVELMRIVLEDQFVRSMDAPFDSDQRDQKQWFRALRKEGLEVENIRKTYEQEASWHNLNDKGWVNKLQCRASAAHDKASCSRVTRVAQMCGEEFGRMMENDIETLESELFHSFSDDESAEFIRRNTVLGDSTHFGRDGGNYQYSPDALARRFLAMFVAQVKETSSFHMTALRDQAKNALQNSNITTPVEAGEHQVADYFHPIEGDSPHVIAEPGFKCISSAPTWNQLFSGPNAPRKEDFKRLHLASPKFSSAEYCRVDMEIFGHTDQNVVFASPWPTHKNQLAGMRPDSCDCGVVLVREKTGEICQPQQAKKDWEMVTFELPESPDEEYTIHILDFRPRGIACRQMKSHRRQEHNSPSAATAPQQESTQQLDADQALDQQLARRSLGTGGALAKIMGSEVAFHVESHPQTRHEATMFHDLYSRIAMEMTSTLKQFHADIQQNISKFRELSYGQAPYFIEGLGRSIKHMELKQEEENRLKLALSCRRLILLEKARVLFEECQALR</sequence>
<organism evidence="3 4">
    <name type="scientific">Symbiodinium natans</name>
    <dbReference type="NCBI Taxonomy" id="878477"/>
    <lineage>
        <taxon>Eukaryota</taxon>
        <taxon>Sar</taxon>
        <taxon>Alveolata</taxon>
        <taxon>Dinophyceae</taxon>
        <taxon>Suessiales</taxon>
        <taxon>Symbiodiniaceae</taxon>
        <taxon>Symbiodinium</taxon>
    </lineage>
</organism>
<dbReference type="SUPFAM" id="SSF52540">
    <property type="entry name" value="P-loop containing nucleoside triphosphate hydrolases"/>
    <property type="match status" value="1"/>
</dbReference>
<evidence type="ECO:0000313" key="4">
    <source>
        <dbReference type="Proteomes" id="UP000604046"/>
    </source>
</evidence>
<gene>
    <name evidence="3" type="ORF">SNAT2548_LOCUS17569</name>
</gene>
<feature type="compositionally biased region" description="Polar residues" evidence="1">
    <location>
        <begin position="870"/>
        <end position="883"/>
    </location>
</feature>
<feature type="domain" description="Dynamin N-terminal" evidence="2">
    <location>
        <begin position="50"/>
        <end position="193"/>
    </location>
</feature>
<evidence type="ECO:0000313" key="3">
    <source>
        <dbReference type="EMBL" id="CAE7335888.1"/>
    </source>
</evidence>